<organism evidence="15 16">
    <name type="scientific">Candidatus Choladousia intestinavium</name>
    <dbReference type="NCBI Taxonomy" id="2840727"/>
    <lineage>
        <taxon>Bacteria</taxon>
        <taxon>Bacillati</taxon>
        <taxon>Bacillota</taxon>
        <taxon>Clostridia</taxon>
        <taxon>Lachnospirales</taxon>
        <taxon>Lachnospiraceae</taxon>
        <taxon>Lachnospiraceae incertae sedis</taxon>
        <taxon>Candidatus Choladousia</taxon>
    </lineage>
</organism>
<dbReference type="CDD" id="cd09160">
    <property type="entry name" value="PLDc_SMU_988_like_2"/>
    <property type="match status" value="1"/>
</dbReference>
<keyword evidence="6" id="KW-0677">Repeat</keyword>
<dbReference type="SUPFAM" id="SSF56024">
    <property type="entry name" value="Phospholipase D/nuclease"/>
    <property type="match status" value="2"/>
</dbReference>
<dbReference type="PANTHER" id="PTHR21248">
    <property type="entry name" value="CARDIOLIPIN SYNTHASE"/>
    <property type="match status" value="1"/>
</dbReference>
<keyword evidence="11" id="KW-1208">Phospholipid metabolism</keyword>
<evidence type="ECO:0000256" key="11">
    <source>
        <dbReference type="ARBA" id="ARBA00023264"/>
    </source>
</evidence>
<evidence type="ECO:0000256" key="1">
    <source>
        <dbReference type="ARBA" id="ARBA00004651"/>
    </source>
</evidence>
<evidence type="ECO:0000256" key="10">
    <source>
        <dbReference type="ARBA" id="ARBA00023209"/>
    </source>
</evidence>
<dbReference type="InterPro" id="IPR027379">
    <property type="entry name" value="CLS_N"/>
</dbReference>
<dbReference type="EMBL" id="DVGK01000142">
    <property type="protein sequence ID" value="HIR14711.1"/>
    <property type="molecule type" value="Genomic_DNA"/>
</dbReference>
<reference evidence="15" key="2">
    <citation type="journal article" date="2021" name="PeerJ">
        <title>Extensive microbial diversity within the chicken gut microbiome revealed by metagenomics and culture.</title>
        <authorList>
            <person name="Gilroy R."/>
            <person name="Ravi A."/>
            <person name="Getino M."/>
            <person name="Pursley I."/>
            <person name="Horton D.L."/>
            <person name="Alikhan N.F."/>
            <person name="Baker D."/>
            <person name="Gharbi K."/>
            <person name="Hall N."/>
            <person name="Watson M."/>
            <person name="Adriaenssens E.M."/>
            <person name="Foster-Nyarko E."/>
            <person name="Jarju S."/>
            <person name="Secka A."/>
            <person name="Antonio M."/>
            <person name="Oren A."/>
            <person name="Chaudhuri R.R."/>
            <person name="La Ragione R."/>
            <person name="Hildebrand F."/>
            <person name="Pallen M.J."/>
        </authorList>
    </citation>
    <scope>NUCLEOTIDE SEQUENCE</scope>
    <source>
        <strain evidence="15">ChiSjej4B22-8148</strain>
    </source>
</reference>
<keyword evidence="4" id="KW-0808">Transferase</keyword>
<evidence type="ECO:0000313" key="16">
    <source>
        <dbReference type="Proteomes" id="UP000886757"/>
    </source>
</evidence>
<dbReference type="GO" id="GO:0005886">
    <property type="term" value="C:plasma membrane"/>
    <property type="evidence" value="ECO:0007669"/>
    <property type="project" value="UniProtKB-SubCell"/>
</dbReference>
<keyword evidence="5 13" id="KW-0812">Transmembrane</keyword>
<dbReference type="GO" id="GO:0032049">
    <property type="term" value="P:cardiolipin biosynthetic process"/>
    <property type="evidence" value="ECO:0007669"/>
    <property type="project" value="UniProtKB-UniRule"/>
</dbReference>
<keyword evidence="2" id="KW-1003">Cell membrane</keyword>
<gene>
    <name evidence="15" type="primary">cls</name>
    <name evidence="15" type="ORF">IAB31_12395</name>
</gene>
<evidence type="ECO:0000256" key="7">
    <source>
        <dbReference type="ARBA" id="ARBA00022989"/>
    </source>
</evidence>
<evidence type="ECO:0000256" key="2">
    <source>
        <dbReference type="ARBA" id="ARBA00022475"/>
    </source>
</evidence>
<dbReference type="GO" id="GO:0008808">
    <property type="term" value="F:cardiolipin synthase activity"/>
    <property type="evidence" value="ECO:0007669"/>
    <property type="project" value="UniProtKB-UniRule"/>
</dbReference>
<name>A0A9D1ADW3_9FIRM</name>
<feature type="domain" description="PLD phosphodiesterase" evidence="14">
    <location>
        <begin position="244"/>
        <end position="271"/>
    </location>
</feature>
<dbReference type="Gene3D" id="3.30.870.10">
    <property type="entry name" value="Endonuclease Chain A"/>
    <property type="match status" value="2"/>
</dbReference>
<keyword evidence="9 13" id="KW-0472">Membrane</keyword>
<dbReference type="PANTHER" id="PTHR21248:SF22">
    <property type="entry name" value="PHOSPHOLIPASE D"/>
    <property type="match status" value="1"/>
</dbReference>
<dbReference type="CDD" id="cd09154">
    <property type="entry name" value="PLDc_SMU_988_like_1"/>
    <property type="match status" value="1"/>
</dbReference>
<dbReference type="Pfam" id="PF13091">
    <property type="entry name" value="PLDc_2"/>
    <property type="match status" value="2"/>
</dbReference>
<dbReference type="InterPro" id="IPR001736">
    <property type="entry name" value="PLipase_D/transphosphatidylase"/>
</dbReference>
<dbReference type="Proteomes" id="UP000886757">
    <property type="component" value="Unassembled WGS sequence"/>
</dbReference>
<evidence type="ECO:0000256" key="9">
    <source>
        <dbReference type="ARBA" id="ARBA00023136"/>
    </source>
</evidence>
<feature type="transmembrane region" description="Helical" evidence="13">
    <location>
        <begin position="12"/>
        <end position="33"/>
    </location>
</feature>
<feature type="transmembrane region" description="Helical" evidence="13">
    <location>
        <begin position="68"/>
        <end position="86"/>
    </location>
</feature>
<dbReference type="SMART" id="SM00155">
    <property type="entry name" value="PLDc"/>
    <property type="match status" value="2"/>
</dbReference>
<dbReference type="AlphaFoldDB" id="A0A9D1ADW3"/>
<evidence type="ECO:0000256" key="3">
    <source>
        <dbReference type="ARBA" id="ARBA00022516"/>
    </source>
</evidence>
<reference evidence="15" key="1">
    <citation type="submission" date="2020-10" db="EMBL/GenBank/DDBJ databases">
        <authorList>
            <person name="Gilroy R."/>
        </authorList>
    </citation>
    <scope>NUCLEOTIDE SEQUENCE</scope>
    <source>
        <strain evidence="15">ChiSjej4B22-8148</strain>
    </source>
</reference>
<evidence type="ECO:0000313" key="15">
    <source>
        <dbReference type="EMBL" id="HIR14711.1"/>
    </source>
</evidence>
<keyword evidence="8" id="KW-0443">Lipid metabolism</keyword>
<dbReference type="Pfam" id="PF13396">
    <property type="entry name" value="PLDc_N"/>
    <property type="match status" value="1"/>
</dbReference>
<evidence type="ECO:0000256" key="4">
    <source>
        <dbReference type="ARBA" id="ARBA00022679"/>
    </source>
</evidence>
<dbReference type="InterPro" id="IPR025202">
    <property type="entry name" value="PLD-like_dom"/>
</dbReference>
<evidence type="ECO:0000256" key="13">
    <source>
        <dbReference type="SAM" id="Phobius"/>
    </source>
</evidence>
<evidence type="ECO:0000256" key="12">
    <source>
        <dbReference type="NCBIfam" id="TIGR04265"/>
    </source>
</evidence>
<proteinExistence type="predicted"/>
<comment type="caution">
    <text evidence="15">The sequence shown here is derived from an EMBL/GenBank/DDBJ whole genome shotgun (WGS) entry which is preliminary data.</text>
</comment>
<feature type="transmembrane region" description="Helical" evidence="13">
    <location>
        <begin position="39"/>
        <end position="56"/>
    </location>
</feature>
<evidence type="ECO:0000256" key="8">
    <source>
        <dbReference type="ARBA" id="ARBA00023098"/>
    </source>
</evidence>
<dbReference type="PROSITE" id="PS50035">
    <property type="entry name" value="PLD"/>
    <property type="match status" value="2"/>
</dbReference>
<dbReference type="EC" id="2.7.8.-" evidence="12"/>
<evidence type="ECO:0000259" key="14">
    <source>
        <dbReference type="PROSITE" id="PS50035"/>
    </source>
</evidence>
<dbReference type="InterPro" id="IPR022924">
    <property type="entry name" value="Cardiolipin_synthase"/>
</dbReference>
<comment type="subcellular location">
    <subcellularLocation>
        <location evidence="1">Cell membrane</location>
        <topology evidence="1">Multi-pass membrane protein</topology>
    </subcellularLocation>
</comment>
<dbReference type="NCBIfam" id="TIGR04265">
    <property type="entry name" value="bac_cardiolipin"/>
    <property type="match status" value="1"/>
</dbReference>
<accession>A0A9D1ADW3</accession>
<evidence type="ECO:0000256" key="6">
    <source>
        <dbReference type="ARBA" id="ARBA00022737"/>
    </source>
</evidence>
<keyword evidence="10" id="KW-0594">Phospholipid biosynthesis</keyword>
<feature type="domain" description="PLD phosphodiesterase" evidence="14">
    <location>
        <begin position="424"/>
        <end position="451"/>
    </location>
</feature>
<evidence type="ECO:0000256" key="5">
    <source>
        <dbReference type="ARBA" id="ARBA00022692"/>
    </source>
</evidence>
<keyword evidence="3" id="KW-0444">Lipid biosynthesis</keyword>
<sequence>MDKIAKRIFSRVFFVGVAILVQVVWIILSVVFLGSRLPFMTILVEAVSLLAVLWLVNKDINPAYKLAWTILILAVPIAGAVIYFMFGKSRLAKDLNEKLEAARQETGEFLGEKPEVMRKLEELDPEAARQSRYICRYAGFPAYQKTETRYFRVGEELYLAMIEELNKAEHFIFLEYFIIDDGIMWQGILDILEYKVRMGVDVRLIYDDVGCVNTLPANFYLQLRKRGIQCEVFNPFLPIASVVLNNRDHRKIMVIDGHTAFTGGINLADEYINRKKRFGYWKDTGIMLKGEAAWSFTLMFLQMWSVLSGQKQDYLKYRPHEWHQEEFEDDGFVQPYGDTPLDHETVGENVYLNIINRAKKYIYIFTPYLVTDNEITTALCLAAKSGIDVRIVTPGIPDKKLVFLLTQSYYDKLIQSGVRIFEYKPGFLHAKSFVCDDEIATVGTINLDFRSLYLHFECGVWMYRSEAVLQIKEDALSLFKECREITWEDCKRKSSVKRLLQSILRLFAPLL</sequence>
<protein>
    <recommendedName>
        <fullName evidence="12">Cardiolipin synthase</fullName>
        <ecNumber evidence="12">2.7.8.-</ecNumber>
    </recommendedName>
</protein>
<keyword evidence="7 13" id="KW-1133">Transmembrane helix</keyword>